<protein>
    <submittedName>
        <fullName evidence="3">Metal-sensitive transcriptional regulator</fullName>
    </submittedName>
</protein>
<evidence type="ECO:0000313" key="4">
    <source>
        <dbReference type="Proteomes" id="UP001139311"/>
    </source>
</evidence>
<evidence type="ECO:0000313" key="3">
    <source>
        <dbReference type="EMBL" id="MCB4824926.1"/>
    </source>
</evidence>
<gene>
    <name evidence="3" type="ORF">LHA35_24670</name>
</gene>
<keyword evidence="4" id="KW-1185">Reference proteome</keyword>
<reference evidence="3" key="1">
    <citation type="submission" date="2021-10" db="EMBL/GenBank/DDBJ databases">
        <title>Roseicella aerolatum sp. nov., isolated from aerosols of e-waste dismantling site.</title>
        <authorList>
            <person name="Qin T."/>
        </authorList>
    </citation>
    <scope>NUCLEOTIDE SEQUENCE</scope>
    <source>
        <strain evidence="3">GB24</strain>
    </source>
</reference>
<organism evidence="3 4">
    <name type="scientific">Roseicella aerolata</name>
    <dbReference type="NCBI Taxonomy" id="2883479"/>
    <lineage>
        <taxon>Bacteria</taxon>
        <taxon>Pseudomonadati</taxon>
        <taxon>Pseudomonadota</taxon>
        <taxon>Alphaproteobacteria</taxon>
        <taxon>Acetobacterales</taxon>
        <taxon>Roseomonadaceae</taxon>
        <taxon>Roseicella</taxon>
    </lineage>
</organism>
<dbReference type="GO" id="GO:0045892">
    <property type="term" value="P:negative regulation of DNA-templated transcription"/>
    <property type="evidence" value="ECO:0007669"/>
    <property type="project" value="UniProtKB-ARBA"/>
</dbReference>
<dbReference type="InterPro" id="IPR038390">
    <property type="entry name" value="Metal_Tscrpt_repr_sf"/>
</dbReference>
<comment type="caution">
    <text evidence="3">The sequence shown here is derived from an EMBL/GenBank/DDBJ whole genome shotgun (WGS) entry which is preliminary data.</text>
</comment>
<dbReference type="GO" id="GO:0046872">
    <property type="term" value="F:metal ion binding"/>
    <property type="evidence" value="ECO:0007669"/>
    <property type="project" value="InterPro"/>
</dbReference>
<comment type="similarity">
    <text evidence="1">Belongs to the FrmR/RcnR family.</text>
</comment>
<dbReference type="RefSeq" id="WP_226613519.1">
    <property type="nucleotide sequence ID" value="NZ_JAJAQI010000057.1"/>
</dbReference>
<evidence type="ECO:0000256" key="2">
    <source>
        <dbReference type="SAM" id="MobiDB-lite"/>
    </source>
</evidence>
<dbReference type="GO" id="GO:0003677">
    <property type="term" value="F:DNA binding"/>
    <property type="evidence" value="ECO:0007669"/>
    <property type="project" value="InterPro"/>
</dbReference>
<dbReference type="PANTHER" id="PTHR33677">
    <property type="entry name" value="TRANSCRIPTIONAL REPRESSOR FRMR-RELATED"/>
    <property type="match status" value="1"/>
</dbReference>
<dbReference type="EMBL" id="JAJAQI010000057">
    <property type="protein sequence ID" value="MCB4824926.1"/>
    <property type="molecule type" value="Genomic_DNA"/>
</dbReference>
<evidence type="ECO:0000256" key="1">
    <source>
        <dbReference type="ARBA" id="ARBA00005260"/>
    </source>
</evidence>
<sequence length="113" mass="12431">MAGSEERHGGVTVGHTRQLPRLRRIEGQVRGLQQMIEDGRYCVDVAHQINAVIAALRRVQPDMLRDHLRACVEASLQGHMPEAERRCGFRSISATDSDLKSAGDSGMKSAIPI</sequence>
<dbReference type="Proteomes" id="UP001139311">
    <property type="component" value="Unassembled WGS sequence"/>
</dbReference>
<dbReference type="Gene3D" id="1.20.58.1000">
    <property type="entry name" value="Metal-sensitive repressor, helix protomer"/>
    <property type="match status" value="1"/>
</dbReference>
<dbReference type="CDD" id="cd10148">
    <property type="entry name" value="CsoR-like_DUF156"/>
    <property type="match status" value="1"/>
</dbReference>
<accession>A0A9X1IIS5</accession>
<dbReference type="AlphaFoldDB" id="A0A9X1IIS5"/>
<feature type="region of interest" description="Disordered" evidence="2">
    <location>
        <begin position="94"/>
        <end position="113"/>
    </location>
</feature>
<dbReference type="InterPro" id="IPR003735">
    <property type="entry name" value="Metal_Tscrpt_repr"/>
</dbReference>
<dbReference type="Pfam" id="PF02583">
    <property type="entry name" value="Trns_repr_metal"/>
    <property type="match status" value="1"/>
</dbReference>
<name>A0A9X1IIS5_9PROT</name>
<proteinExistence type="inferred from homology"/>